<proteinExistence type="inferred from homology"/>
<evidence type="ECO:0000313" key="17">
    <source>
        <dbReference type="Proteomes" id="UP000224634"/>
    </source>
</evidence>
<feature type="transmembrane region" description="Helical" evidence="14">
    <location>
        <begin position="1164"/>
        <end position="1196"/>
    </location>
</feature>
<keyword evidence="7 14" id="KW-1133">Transmembrane helix</keyword>
<keyword evidence="6" id="KW-0067">ATP-binding</keyword>
<dbReference type="CDD" id="cd03233">
    <property type="entry name" value="ABCG_PDR_domain1"/>
    <property type="match status" value="1"/>
</dbReference>
<dbReference type="Pfam" id="PF01061">
    <property type="entry name" value="ABC2_membrane"/>
    <property type="match status" value="2"/>
</dbReference>
<dbReference type="InterPro" id="IPR034003">
    <property type="entry name" value="ABCG_PDR_2"/>
</dbReference>
<dbReference type="InterPro" id="IPR013525">
    <property type="entry name" value="ABC2_TM"/>
</dbReference>
<keyword evidence="5" id="KW-0547">Nucleotide-binding</keyword>
<feature type="domain" description="ABC transporter" evidence="15">
    <location>
        <begin position="763"/>
        <end position="1004"/>
    </location>
</feature>
<keyword evidence="17" id="KW-1185">Reference proteome</keyword>
<protein>
    <recommendedName>
        <fullName evidence="15">ABC transporter domain-containing protein</fullName>
    </recommendedName>
</protein>
<dbReference type="PROSITE" id="PS50893">
    <property type="entry name" value="ABC_TRANSPORTER_2"/>
    <property type="match status" value="2"/>
</dbReference>
<comment type="catalytic activity">
    <reaction evidence="9">
        <text>(R)-miconazole(in) + ATP + H2O = (R)-miconazole(out) + ADP + phosphate + H(+)</text>
        <dbReference type="Rhea" id="RHEA:61928"/>
        <dbReference type="ChEBI" id="CHEBI:15377"/>
        <dbReference type="ChEBI" id="CHEBI:15378"/>
        <dbReference type="ChEBI" id="CHEBI:30616"/>
        <dbReference type="ChEBI" id="CHEBI:43474"/>
        <dbReference type="ChEBI" id="CHEBI:82894"/>
        <dbReference type="ChEBI" id="CHEBI:456216"/>
    </reaction>
    <physiologicalReaction direction="left-to-right" evidence="9">
        <dbReference type="Rhea" id="RHEA:61929"/>
    </physiologicalReaction>
</comment>
<keyword evidence="8 14" id="KW-0472">Membrane</keyword>
<dbReference type="InterPro" id="IPR027417">
    <property type="entry name" value="P-loop_NTPase"/>
</dbReference>
<dbReference type="InterPro" id="IPR003593">
    <property type="entry name" value="AAA+_ATPase"/>
</dbReference>
<feature type="transmembrane region" description="Helical" evidence="14">
    <location>
        <begin position="1094"/>
        <end position="1116"/>
    </location>
</feature>
<keyword evidence="4 14" id="KW-0812">Transmembrane</keyword>
<dbReference type="Pfam" id="PF19055">
    <property type="entry name" value="ABC2_membrane_7"/>
    <property type="match status" value="1"/>
</dbReference>
<feature type="transmembrane region" description="Helical" evidence="14">
    <location>
        <begin position="1242"/>
        <end position="1259"/>
    </location>
</feature>
<feature type="domain" description="ABC transporter" evidence="15">
    <location>
        <begin position="85"/>
        <end position="335"/>
    </location>
</feature>
<sequence length="1392" mass="154798">MGSQGLALTSIPADHPQTREKMDATGPSSSNSTTGGSTIGDDRIDNKGRSYTGKRLTVTFRNLTVRVSAVENTLGETLLSVLVPRQVLDVFGGRGTGNSRTILDNISGQVNPGEMLLVLGRPGSGCTSLLQVLSNHRESFGDVTGEVRYGGMDHIAARKIRDQIMFNGEDDIHFPSLTVNQTVKFALRNKTPHELPEEYIEKGFVKGVRDSVHQSLGISHTKNTLVGNEFIRGVSGGERKRVSIAEVMAGRSPIQCWDNATRGLDSSAALNFGRILRSDADNNGKSIIATLYQAGNALFDLFDKVLVLCEGHVIYYGPRNCAQKYFENMGFVYPPGANVADFLTSVTVPTERVIRPGAEGNVPNSPLEFKVRFNNSELCREVSQATRQPDGMIAETESFRQAVYKEKGKHGTSRQPSAYTVSLWDQVISCTLRQFQILLGDKLSLGIKLASAIIQALVTGSLFYDLSDASDSIFLRPGALFFPIIYFLMQSMAETTASFMGRPIISRQKRFAFYRPTAYSIATAITDLPDVMTQVTLFTLILYWMCGFQADAGKFFTQWIVVNVYVLCVTSFFRMIGAGFRKFGDASKVSGFFGMVFIICSGYLVPFEKMHPWFRWIFYLNPASYAFEALMGNEFGGLKLGCQAPEYVPYGPGYDNDNYRGCSVMGSNSTGTIDGEAYIAQQYGFSLSHVWRSFGVLVGFWVFFTAMSAVGLEILDSKSTGSVLLYRRGAKARLEDEEKVYDRRPQRPAADPESAMKLKQSTFSWKDLDYYVQAGGEQKQLLHKIFGYVKPGSLVALMGASGAGKTTLLDVLAQRKDYGEIHGSILVDGRPQSISFQRTTGYCEQMDVHEPTATVKEALEFSALLRQPAEVPREEKLAYVDHIIDLLELTGIEEALIGVPGEGLSIEQRKRVTLGVELVAKPNLLFMDEPTSGLDGQSAYNIVRFMRKLADGGQAVLCTIHQPSASLFEAFDGLLLLARGGQMTYFGPTGRNSATVLDYFSRNGAPCDENVNPAEHIVDAVQGYVKVGADWTQIWLDSAERQARLAELDRLNEMAIHNVQPEDDQANYGTSLWFQFIVVLRRQMIKLWRSPEYIWNKILLHLGASLFSGFMFWKIGNGSFDLQLRLFAVFSCIFVVPGCINQLQPFFIQNRDIFETREKKSKTYHWAAFIGAQVVSEFPYLIICGTLYFVCWYFTVGFPVQASVSGHVYLQMLLFEFLYTSVGQAIAAYAPNEYFAATMNPIIIGAGMISFAGIVVPYGKMNVFWRYWIYWLDPFNYLISGLLGGVLWDVKVQCKPEEMVQIPVPGGQTCGEYMAKFLETGAGYVLDASDMGSCAYCPFETGSEYAKTLNWAEKYYSWRDTGITALFCLSTYGCVFLMMKLRSKKTKSARSE</sequence>
<feature type="transmembrane region" description="Helical" evidence="14">
    <location>
        <begin position="484"/>
        <end position="505"/>
    </location>
</feature>
<keyword evidence="3" id="KW-0813">Transport</keyword>
<gene>
    <name evidence="16" type="ORF">AJ80_01718</name>
</gene>
<organism evidence="16 17">
    <name type="scientific">Polytolypa hystricis (strain UAMH7299)</name>
    <dbReference type="NCBI Taxonomy" id="1447883"/>
    <lineage>
        <taxon>Eukaryota</taxon>
        <taxon>Fungi</taxon>
        <taxon>Dikarya</taxon>
        <taxon>Ascomycota</taxon>
        <taxon>Pezizomycotina</taxon>
        <taxon>Eurotiomycetes</taxon>
        <taxon>Eurotiomycetidae</taxon>
        <taxon>Onygenales</taxon>
        <taxon>Onygenales incertae sedis</taxon>
        <taxon>Polytolypa</taxon>
    </lineage>
</organism>
<dbReference type="GO" id="GO:0005524">
    <property type="term" value="F:ATP binding"/>
    <property type="evidence" value="ECO:0007669"/>
    <property type="project" value="UniProtKB-KW"/>
</dbReference>
<evidence type="ECO:0000256" key="9">
    <source>
        <dbReference type="ARBA" id="ARBA00047646"/>
    </source>
</evidence>
<evidence type="ECO:0000256" key="8">
    <source>
        <dbReference type="ARBA" id="ARBA00023136"/>
    </source>
</evidence>
<dbReference type="PROSITE" id="PS00211">
    <property type="entry name" value="ABC_TRANSPORTER_1"/>
    <property type="match status" value="1"/>
</dbReference>
<feature type="transmembrane region" description="Helical" evidence="14">
    <location>
        <begin position="1363"/>
        <end position="1381"/>
    </location>
</feature>
<evidence type="ECO:0000259" key="15">
    <source>
        <dbReference type="PROSITE" id="PS50893"/>
    </source>
</evidence>
<evidence type="ECO:0000256" key="7">
    <source>
        <dbReference type="ARBA" id="ARBA00022989"/>
    </source>
</evidence>
<dbReference type="Proteomes" id="UP000224634">
    <property type="component" value="Unassembled WGS sequence"/>
</dbReference>
<dbReference type="Pfam" id="PF00005">
    <property type="entry name" value="ABC_tran"/>
    <property type="match status" value="2"/>
</dbReference>
<evidence type="ECO:0000256" key="12">
    <source>
        <dbReference type="ARBA" id="ARBA00049037"/>
    </source>
</evidence>
<dbReference type="Pfam" id="PF06422">
    <property type="entry name" value="PDR_CDR"/>
    <property type="match status" value="1"/>
</dbReference>
<evidence type="ECO:0000256" key="11">
    <source>
        <dbReference type="ARBA" id="ARBA00047981"/>
    </source>
</evidence>
<dbReference type="GO" id="GO:0016020">
    <property type="term" value="C:membrane"/>
    <property type="evidence" value="ECO:0007669"/>
    <property type="project" value="UniProtKB-SubCell"/>
</dbReference>
<comment type="catalytic activity">
    <reaction evidence="11">
        <text>fluconazole(in) + ATP + H2O = fluconazole(out) + ADP + phosphate + H(+)</text>
        <dbReference type="Rhea" id="RHEA:61916"/>
        <dbReference type="ChEBI" id="CHEBI:15377"/>
        <dbReference type="ChEBI" id="CHEBI:15378"/>
        <dbReference type="ChEBI" id="CHEBI:30616"/>
        <dbReference type="ChEBI" id="CHEBI:43474"/>
        <dbReference type="ChEBI" id="CHEBI:46081"/>
        <dbReference type="ChEBI" id="CHEBI:456216"/>
    </reaction>
    <physiologicalReaction direction="left-to-right" evidence="11">
        <dbReference type="Rhea" id="RHEA:61917"/>
    </physiologicalReaction>
</comment>
<dbReference type="InterPro" id="IPR010929">
    <property type="entry name" value="PDR_CDR_ABC"/>
</dbReference>
<dbReference type="CDD" id="cd03232">
    <property type="entry name" value="ABCG_PDR_domain2"/>
    <property type="match status" value="1"/>
</dbReference>
<dbReference type="Gene3D" id="3.40.50.300">
    <property type="entry name" value="P-loop containing nucleotide triphosphate hydrolases"/>
    <property type="match status" value="2"/>
</dbReference>
<dbReference type="EMBL" id="PDNA01000015">
    <property type="protein sequence ID" value="PGH26589.1"/>
    <property type="molecule type" value="Genomic_DNA"/>
</dbReference>
<dbReference type="OrthoDB" id="245989at2759"/>
<comment type="similarity">
    <text evidence="2">Belongs to the ABC transporter superfamily. ABCG family. PDR (TC 3.A.1.205) subfamily.</text>
</comment>
<evidence type="ECO:0000313" key="16">
    <source>
        <dbReference type="EMBL" id="PGH26589.1"/>
    </source>
</evidence>
<dbReference type="InterPro" id="IPR003439">
    <property type="entry name" value="ABC_transporter-like_ATP-bd"/>
</dbReference>
<evidence type="ECO:0000256" key="1">
    <source>
        <dbReference type="ARBA" id="ARBA00004141"/>
    </source>
</evidence>
<evidence type="ECO:0000256" key="14">
    <source>
        <dbReference type="SAM" id="Phobius"/>
    </source>
</evidence>
<reference evidence="16 17" key="1">
    <citation type="submission" date="2017-10" db="EMBL/GenBank/DDBJ databases">
        <title>Comparative genomics in systemic dimorphic fungi from Ajellomycetaceae.</title>
        <authorList>
            <person name="Munoz J.F."/>
            <person name="Mcewen J.G."/>
            <person name="Clay O.K."/>
            <person name="Cuomo C.A."/>
        </authorList>
    </citation>
    <scope>NUCLEOTIDE SEQUENCE [LARGE SCALE GENOMIC DNA]</scope>
    <source>
        <strain evidence="16 17">UAMH7299</strain>
    </source>
</reference>
<accession>A0A2B7Z020</accession>
<feature type="transmembrane region" description="Helical" evidence="14">
    <location>
        <begin position="517"/>
        <end position="544"/>
    </location>
</feature>
<evidence type="ECO:0000256" key="2">
    <source>
        <dbReference type="ARBA" id="ARBA00006012"/>
    </source>
</evidence>
<comment type="catalytic activity">
    <reaction evidence="10">
        <text>voriconazole(in) + ATP + H2O = voriconazole(out) + ADP + phosphate + H(+)</text>
        <dbReference type="Rhea" id="RHEA:61912"/>
        <dbReference type="ChEBI" id="CHEBI:10023"/>
        <dbReference type="ChEBI" id="CHEBI:15377"/>
        <dbReference type="ChEBI" id="CHEBI:15378"/>
        <dbReference type="ChEBI" id="CHEBI:30616"/>
        <dbReference type="ChEBI" id="CHEBI:43474"/>
        <dbReference type="ChEBI" id="CHEBI:456216"/>
    </reaction>
    <physiologicalReaction direction="left-to-right" evidence="10">
        <dbReference type="Rhea" id="RHEA:61913"/>
    </physiologicalReaction>
</comment>
<dbReference type="GO" id="GO:0140359">
    <property type="term" value="F:ABC-type transporter activity"/>
    <property type="evidence" value="ECO:0007669"/>
    <property type="project" value="InterPro"/>
</dbReference>
<dbReference type="FunFam" id="3.40.50.300:FF:000054">
    <property type="entry name" value="ABC multidrug transporter atrF"/>
    <property type="match status" value="1"/>
</dbReference>
<name>A0A2B7Z020_POLH7</name>
<dbReference type="PANTHER" id="PTHR19241">
    <property type="entry name" value="ATP-BINDING CASSETTE TRANSPORTER"/>
    <property type="match status" value="1"/>
</dbReference>
<evidence type="ECO:0000256" key="10">
    <source>
        <dbReference type="ARBA" id="ARBA00047823"/>
    </source>
</evidence>
<feature type="region of interest" description="Disordered" evidence="13">
    <location>
        <begin position="1"/>
        <end position="48"/>
    </location>
</feature>
<evidence type="ECO:0000256" key="5">
    <source>
        <dbReference type="ARBA" id="ARBA00022741"/>
    </source>
</evidence>
<feature type="transmembrane region" description="Helical" evidence="14">
    <location>
        <begin position="589"/>
        <end position="606"/>
    </location>
</feature>
<dbReference type="InterPro" id="IPR043926">
    <property type="entry name" value="ABCG_dom"/>
</dbReference>
<feature type="transmembrane region" description="Helical" evidence="14">
    <location>
        <begin position="1122"/>
        <end position="1143"/>
    </location>
</feature>
<dbReference type="GO" id="GO:0016887">
    <property type="term" value="F:ATP hydrolysis activity"/>
    <property type="evidence" value="ECO:0007669"/>
    <property type="project" value="InterPro"/>
</dbReference>
<comment type="caution">
    <text evidence="16">The sequence shown here is derived from an EMBL/GenBank/DDBJ whole genome shotgun (WGS) entry which is preliminary data.</text>
</comment>
<evidence type="ECO:0000256" key="3">
    <source>
        <dbReference type="ARBA" id="ARBA00022448"/>
    </source>
</evidence>
<evidence type="ECO:0000256" key="4">
    <source>
        <dbReference type="ARBA" id="ARBA00022692"/>
    </source>
</evidence>
<dbReference type="SMART" id="SM00382">
    <property type="entry name" value="AAA"/>
    <property type="match status" value="2"/>
</dbReference>
<dbReference type="STRING" id="1447883.A0A2B7Z020"/>
<feature type="transmembrane region" description="Helical" evidence="14">
    <location>
        <begin position="556"/>
        <end position="577"/>
    </location>
</feature>
<comment type="catalytic activity">
    <reaction evidence="12">
        <text>(S)-miconazole(in) + ATP + H2O = (S)-miconazole(out) + ADP + phosphate + H(+)</text>
        <dbReference type="Rhea" id="RHEA:61932"/>
        <dbReference type="ChEBI" id="CHEBI:15377"/>
        <dbReference type="ChEBI" id="CHEBI:15378"/>
        <dbReference type="ChEBI" id="CHEBI:30616"/>
        <dbReference type="ChEBI" id="CHEBI:43474"/>
        <dbReference type="ChEBI" id="CHEBI:82897"/>
        <dbReference type="ChEBI" id="CHEBI:456216"/>
    </reaction>
    <physiologicalReaction direction="left-to-right" evidence="12">
        <dbReference type="Rhea" id="RHEA:61933"/>
    </physiologicalReaction>
</comment>
<evidence type="ECO:0000256" key="13">
    <source>
        <dbReference type="SAM" id="MobiDB-lite"/>
    </source>
</evidence>
<feature type="transmembrane region" description="Helical" evidence="14">
    <location>
        <begin position="694"/>
        <end position="715"/>
    </location>
</feature>
<dbReference type="SUPFAM" id="SSF52540">
    <property type="entry name" value="P-loop containing nucleoside triphosphate hydrolases"/>
    <property type="match status" value="2"/>
</dbReference>
<dbReference type="InterPro" id="IPR017871">
    <property type="entry name" value="ABC_transporter-like_CS"/>
</dbReference>
<comment type="subcellular location">
    <subcellularLocation>
        <location evidence="1">Membrane</location>
        <topology evidence="1">Multi-pass membrane protein</topology>
    </subcellularLocation>
</comment>
<evidence type="ECO:0000256" key="6">
    <source>
        <dbReference type="ARBA" id="ARBA00022840"/>
    </source>
</evidence>
<feature type="compositionally biased region" description="Low complexity" evidence="13">
    <location>
        <begin position="25"/>
        <end position="36"/>
    </location>
</feature>
<dbReference type="InterPro" id="IPR034001">
    <property type="entry name" value="ABCG_PDR_1"/>
</dbReference>